<keyword evidence="7" id="KW-1133">Transmembrane helix</keyword>
<feature type="transmembrane region" description="Helical" evidence="7">
    <location>
        <begin position="12"/>
        <end position="35"/>
    </location>
</feature>
<feature type="domain" description="Histidine kinase" evidence="8">
    <location>
        <begin position="164"/>
        <end position="358"/>
    </location>
</feature>
<dbReference type="Gene3D" id="1.10.287.130">
    <property type="match status" value="1"/>
</dbReference>
<dbReference type="AlphaFoldDB" id="A0A7J9SL03"/>
<dbReference type="EMBL" id="JACKXD010000004">
    <property type="protein sequence ID" value="MBB6647053.1"/>
    <property type="molecule type" value="Genomic_DNA"/>
</dbReference>
<evidence type="ECO:0000256" key="6">
    <source>
        <dbReference type="ARBA" id="ARBA00023012"/>
    </source>
</evidence>
<evidence type="ECO:0000256" key="7">
    <source>
        <dbReference type="SAM" id="Phobius"/>
    </source>
</evidence>
<reference evidence="9 10" key="1">
    <citation type="submission" date="2020-08" db="EMBL/GenBank/DDBJ databases">
        <authorList>
            <person name="Seo M.-J."/>
        </authorList>
    </citation>
    <scope>NUCLEOTIDE SEQUENCE [LARGE SCALE GENOMIC DNA]</scope>
    <source>
        <strain evidence="9 10">MBLA0160</strain>
    </source>
</reference>
<sequence>MASDVETESERLWVPVAVGIGLVAVLVAESVAIGAGTYVPANGHVSGVVTALPFIGILLYGSYRVEKGSLDHDRYLRISRWSLGGAAVFLLINIGVMATRPLGGGLPLLVSWTRWAVSIGGGTGFLVGVFEARAIERQLDAERSRIRQEELRSERDRLEEFADIVSHDLRNPLNAASGHLELARDADPEAVEDHLDRVESALGRMHRILEDTLTLAREGKTAGDTTTVDIGTLTTECWGRVDGIDAELVVEEAGTIRADPDRLSHVFENLLANAVEHGGRDVTVRVGPLGDGDAVGFYVEDDGDGIPERERDRVFEKGYSADDGTGFGLAIVERIVDAHGWSVRVTEGAAGGARFEITGVEPAETAPTAGPAAVEG</sequence>
<dbReference type="InterPro" id="IPR036097">
    <property type="entry name" value="HisK_dim/P_sf"/>
</dbReference>
<name>A0A7J9SL03_9EURY</name>
<feature type="transmembrane region" description="Helical" evidence="7">
    <location>
        <begin position="81"/>
        <end position="103"/>
    </location>
</feature>
<evidence type="ECO:0000256" key="3">
    <source>
        <dbReference type="ARBA" id="ARBA00022553"/>
    </source>
</evidence>
<dbReference type="InterPro" id="IPR003594">
    <property type="entry name" value="HATPase_dom"/>
</dbReference>
<dbReference type="CDD" id="cd00075">
    <property type="entry name" value="HATPase"/>
    <property type="match status" value="1"/>
</dbReference>
<keyword evidence="10" id="KW-1185">Reference proteome</keyword>
<evidence type="ECO:0000256" key="4">
    <source>
        <dbReference type="ARBA" id="ARBA00022679"/>
    </source>
</evidence>
<feature type="transmembrane region" description="Helical" evidence="7">
    <location>
        <begin position="115"/>
        <end position="135"/>
    </location>
</feature>
<evidence type="ECO:0000313" key="9">
    <source>
        <dbReference type="EMBL" id="MBB6647053.1"/>
    </source>
</evidence>
<dbReference type="InterPro" id="IPR004358">
    <property type="entry name" value="Sig_transdc_His_kin-like_C"/>
</dbReference>
<keyword evidence="7" id="KW-0812">Transmembrane</keyword>
<evidence type="ECO:0000313" key="10">
    <source>
        <dbReference type="Proteomes" id="UP000546257"/>
    </source>
</evidence>
<dbReference type="PROSITE" id="PS50109">
    <property type="entry name" value="HIS_KIN"/>
    <property type="match status" value="1"/>
</dbReference>
<accession>A0A7J9SL03</accession>
<protein>
    <recommendedName>
        <fullName evidence="2">histidine kinase</fullName>
        <ecNumber evidence="2">2.7.13.3</ecNumber>
    </recommendedName>
</protein>
<dbReference type="EC" id="2.7.13.3" evidence="2"/>
<dbReference type="InterPro" id="IPR005467">
    <property type="entry name" value="His_kinase_dom"/>
</dbReference>
<evidence type="ECO:0000259" key="8">
    <source>
        <dbReference type="PROSITE" id="PS50109"/>
    </source>
</evidence>
<evidence type="ECO:0000256" key="2">
    <source>
        <dbReference type="ARBA" id="ARBA00012438"/>
    </source>
</evidence>
<evidence type="ECO:0000256" key="1">
    <source>
        <dbReference type="ARBA" id="ARBA00000085"/>
    </source>
</evidence>
<comment type="caution">
    <text evidence="9">The sequence shown here is derived from an EMBL/GenBank/DDBJ whole genome shotgun (WGS) entry which is preliminary data.</text>
</comment>
<dbReference type="InterPro" id="IPR050736">
    <property type="entry name" value="Sensor_HK_Regulatory"/>
</dbReference>
<evidence type="ECO:0000256" key="5">
    <source>
        <dbReference type="ARBA" id="ARBA00022777"/>
    </source>
</evidence>
<dbReference type="Pfam" id="PF02518">
    <property type="entry name" value="HATPase_c"/>
    <property type="match status" value="1"/>
</dbReference>
<dbReference type="InterPro" id="IPR003661">
    <property type="entry name" value="HisK_dim/P_dom"/>
</dbReference>
<dbReference type="Proteomes" id="UP000546257">
    <property type="component" value="Unassembled WGS sequence"/>
</dbReference>
<organism evidence="9 10">
    <name type="scientific">Halobellus ruber</name>
    <dbReference type="NCBI Taxonomy" id="2761102"/>
    <lineage>
        <taxon>Archaea</taxon>
        <taxon>Methanobacteriati</taxon>
        <taxon>Methanobacteriota</taxon>
        <taxon>Stenosarchaea group</taxon>
        <taxon>Halobacteria</taxon>
        <taxon>Halobacteriales</taxon>
        <taxon>Haloferacaceae</taxon>
        <taxon>Halobellus</taxon>
    </lineage>
</organism>
<keyword evidence="4" id="KW-0808">Transferase</keyword>
<dbReference type="SUPFAM" id="SSF47384">
    <property type="entry name" value="Homodimeric domain of signal transducing histidine kinase"/>
    <property type="match status" value="1"/>
</dbReference>
<feature type="transmembrane region" description="Helical" evidence="7">
    <location>
        <begin position="41"/>
        <end position="60"/>
    </location>
</feature>
<dbReference type="Gene3D" id="3.30.565.10">
    <property type="entry name" value="Histidine kinase-like ATPase, C-terminal domain"/>
    <property type="match status" value="1"/>
</dbReference>
<dbReference type="GO" id="GO:0000155">
    <property type="term" value="F:phosphorelay sensor kinase activity"/>
    <property type="evidence" value="ECO:0007669"/>
    <property type="project" value="InterPro"/>
</dbReference>
<dbReference type="PANTHER" id="PTHR43711:SF1">
    <property type="entry name" value="HISTIDINE KINASE 1"/>
    <property type="match status" value="1"/>
</dbReference>
<proteinExistence type="predicted"/>
<keyword evidence="6" id="KW-0902">Two-component regulatory system</keyword>
<dbReference type="PRINTS" id="PR00344">
    <property type="entry name" value="BCTRLSENSOR"/>
</dbReference>
<gene>
    <name evidence="9" type="ORF">H5V44_12285</name>
</gene>
<dbReference type="PANTHER" id="PTHR43711">
    <property type="entry name" value="TWO-COMPONENT HISTIDINE KINASE"/>
    <property type="match status" value="1"/>
</dbReference>
<dbReference type="SMART" id="SM00388">
    <property type="entry name" value="HisKA"/>
    <property type="match status" value="1"/>
</dbReference>
<keyword evidence="5 9" id="KW-0418">Kinase</keyword>
<dbReference type="CDD" id="cd00082">
    <property type="entry name" value="HisKA"/>
    <property type="match status" value="1"/>
</dbReference>
<dbReference type="SMART" id="SM00387">
    <property type="entry name" value="HATPase_c"/>
    <property type="match status" value="1"/>
</dbReference>
<comment type="catalytic activity">
    <reaction evidence="1">
        <text>ATP + protein L-histidine = ADP + protein N-phospho-L-histidine.</text>
        <dbReference type="EC" id="2.7.13.3"/>
    </reaction>
</comment>
<dbReference type="Pfam" id="PF00512">
    <property type="entry name" value="HisKA"/>
    <property type="match status" value="1"/>
</dbReference>
<dbReference type="SUPFAM" id="SSF55874">
    <property type="entry name" value="ATPase domain of HSP90 chaperone/DNA topoisomerase II/histidine kinase"/>
    <property type="match status" value="1"/>
</dbReference>
<dbReference type="InterPro" id="IPR036890">
    <property type="entry name" value="HATPase_C_sf"/>
</dbReference>
<keyword evidence="3" id="KW-0597">Phosphoprotein</keyword>
<keyword evidence="7" id="KW-0472">Membrane</keyword>